<accession>A0A375ECH6</accession>
<proteinExistence type="predicted"/>
<gene>
    <name evidence="2" type="ORF">CBM2612_P0188</name>
    <name evidence="1" type="ORF">CBM2613_P10026</name>
</gene>
<reference evidence="2 3" key="1">
    <citation type="submission" date="2018-01" db="EMBL/GenBank/DDBJ databases">
        <authorList>
            <person name="Gaut B.S."/>
            <person name="Morton B.R."/>
            <person name="Clegg M.T."/>
            <person name="Duvall M.R."/>
        </authorList>
    </citation>
    <scope>NUCLEOTIDE SEQUENCE [LARGE SCALE GENOMIC DNA]</scope>
    <source>
        <strain evidence="2">Cupriavidus taiwanensis STM 8555</strain>
        <plasmid evidence="2">I</plasmid>
        <plasmid evidence="3">Plasmid cbm2613_p</plasmid>
    </source>
</reference>
<keyword evidence="1" id="KW-0614">Plasmid</keyword>
<geneLocation type="plasmid" evidence="2">
    <name>I</name>
</geneLocation>
<evidence type="ECO:0000313" key="2">
    <source>
        <dbReference type="EMBL" id="SPD48843.1"/>
    </source>
</evidence>
<dbReference type="Proteomes" id="UP000256952">
    <property type="component" value="Plasmid CBM2613_p"/>
</dbReference>
<evidence type="ECO:0000313" key="1">
    <source>
        <dbReference type="EMBL" id="SOZ74379.1"/>
    </source>
</evidence>
<geneLocation type="plasmid" evidence="3">
    <name>cbm2613_p</name>
</geneLocation>
<name>A0A375ECH6_9BURK</name>
<geneLocation type="plasmid" evidence="1">
    <name>CBM2613_p</name>
</geneLocation>
<reference evidence="1" key="2">
    <citation type="submission" date="2018-01" db="EMBL/GenBank/DDBJ databases">
        <authorList>
            <person name="Clerissi C."/>
        </authorList>
    </citation>
    <scope>NUCLEOTIDE SEQUENCE</scope>
    <source>
        <strain evidence="1">Cupriavidus taiwanensis STM 8556</strain>
        <plasmid evidence="1">CBM2613_p</plasmid>
    </source>
</reference>
<sequence length="55" mass="5935">MIAEAVQDASMSFKKVLIKRALGAELGQHLGYPRGAQRQSVRPISAAMARAPRPC</sequence>
<evidence type="ECO:0000313" key="3">
    <source>
        <dbReference type="Proteomes" id="UP000256952"/>
    </source>
</evidence>
<dbReference type="EMBL" id="LT976981">
    <property type="protein sequence ID" value="SOZ74379.1"/>
    <property type="molecule type" value="Genomic_DNA"/>
</dbReference>
<organism evidence="1 3">
    <name type="scientific">Cupriavidus taiwanensis</name>
    <dbReference type="NCBI Taxonomy" id="164546"/>
    <lineage>
        <taxon>Bacteria</taxon>
        <taxon>Pseudomonadati</taxon>
        <taxon>Pseudomonadota</taxon>
        <taxon>Betaproteobacteria</taxon>
        <taxon>Burkholderiales</taxon>
        <taxon>Burkholderiaceae</taxon>
        <taxon>Cupriavidus</taxon>
    </lineage>
</organism>
<dbReference type="EMBL" id="LT984809">
    <property type="protein sequence ID" value="SPD48843.1"/>
    <property type="molecule type" value="Genomic_DNA"/>
</dbReference>
<dbReference type="AlphaFoldDB" id="A0A375ECH6"/>
<protein>
    <submittedName>
        <fullName evidence="1">Uncharacterized protein</fullName>
    </submittedName>
</protein>